<reference evidence="2 3" key="1">
    <citation type="submission" date="2019-08" db="EMBL/GenBank/DDBJ databases">
        <title>Archangium and Cystobacter genomes.</title>
        <authorList>
            <person name="Chen I.-C.K."/>
            <person name="Wielgoss S."/>
        </authorList>
    </citation>
    <scope>NUCLEOTIDE SEQUENCE [LARGE SCALE GENOMIC DNA]</scope>
    <source>
        <strain evidence="2 3">Cbm 6</strain>
    </source>
</reference>
<organism evidence="2 3">
    <name type="scientific">Archangium minus</name>
    <dbReference type="NCBI Taxonomy" id="83450"/>
    <lineage>
        <taxon>Bacteria</taxon>
        <taxon>Pseudomonadati</taxon>
        <taxon>Myxococcota</taxon>
        <taxon>Myxococcia</taxon>
        <taxon>Myxococcales</taxon>
        <taxon>Cystobacterineae</taxon>
        <taxon>Archangiaceae</taxon>
        <taxon>Archangium</taxon>
    </lineage>
</organism>
<dbReference type="RefSeq" id="WP_395817393.1">
    <property type="nucleotide sequence ID" value="NZ_CP043494.1"/>
</dbReference>
<evidence type="ECO:0000313" key="3">
    <source>
        <dbReference type="Proteomes" id="UP001611383"/>
    </source>
</evidence>
<sequence length="144" mass="15275">MQTPAETPVEAPPGGQQSPVATDSTPSAVRVTASPSPKDDVAIKSVEVQGDTLVARVMHSGGCGQHTYELLWAGSFQKSAAGGAQAELVLAHDAHGDMCEALLNRTASFDLAPLKQRWREQNKSEHGAVELRFTGSQATARYTF</sequence>
<accession>A0ABY9WKX2</accession>
<dbReference type="Gene3D" id="2.60.40.2370">
    <property type="entry name" value="NigD-like, C-terminal beta sandwich domain"/>
    <property type="match status" value="1"/>
</dbReference>
<proteinExistence type="predicted"/>
<dbReference type="InterPro" id="IPR038143">
    <property type="entry name" value="NigD-like_C_dom_sf"/>
</dbReference>
<protein>
    <recommendedName>
        <fullName evidence="4">Lipoprotein</fullName>
    </recommendedName>
</protein>
<dbReference type="Proteomes" id="UP001611383">
    <property type="component" value="Chromosome"/>
</dbReference>
<evidence type="ECO:0000256" key="1">
    <source>
        <dbReference type="SAM" id="MobiDB-lite"/>
    </source>
</evidence>
<evidence type="ECO:0000313" key="2">
    <source>
        <dbReference type="EMBL" id="WNG44492.1"/>
    </source>
</evidence>
<name>A0ABY9WKX2_9BACT</name>
<dbReference type="EMBL" id="CP043494">
    <property type="protein sequence ID" value="WNG44492.1"/>
    <property type="molecule type" value="Genomic_DNA"/>
</dbReference>
<evidence type="ECO:0008006" key="4">
    <source>
        <dbReference type="Google" id="ProtNLM"/>
    </source>
</evidence>
<keyword evidence="3" id="KW-1185">Reference proteome</keyword>
<feature type="compositionally biased region" description="Polar residues" evidence="1">
    <location>
        <begin position="15"/>
        <end position="27"/>
    </location>
</feature>
<gene>
    <name evidence="2" type="ORF">F0U60_10500</name>
</gene>
<feature type="region of interest" description="Disordered" evidence="1">
    <location>
        <begin position="1"/>
        <end position="42"/>
    </location>
</feature>